<dbReference type="InterPro" id="IPR001199">
    <property type="entry name" value="Cyt_B5-like_heme/steroid-bd"/>
</dbReference>
<evidence type="ECO:0000256" key="4">
    <source>
        <dbReference type="ARBA" id="ARBA00038168"/>
    </source>
</evidence>
<dbReference type="InterPro" id="IPR036400">
    <property type="entry name" value="Cyt_B5-like_heme/steroid_sf"/>
</dbReference>
<keyword evidence="1" id="KW-0349">Heme</keyword>
<proteinExistence type="inferred from homology"/>
<protein>
    <recommendedName>
        <fullName evidence="5">Cytochrome b5 heme-binding domain-containing protein</fullName>
    </recommendedName>
</protein>
<keyword evidence="2" id="KW-0479">Metal-binding</keyword>
<evidence type="ECO:0000259" key="5">
    <source>
        <dbReference type="PROSITE" id="PS50255"/>
    </source>
</evidence>
<keyword evidence="3" id="KW-0408">Iron</keyword>
<dbReference type="STRING" id="1555241.A0A4P9XDD2"/>
<dbReference type="Gene3D" id="3.10.120.10">
    <property type="entry name" value="Cytochrome b5-like heme/steroid binding domain"/>
    <property type="match status" value="1"/>
</dbReference>
<dbReference type="InterPro" id="IPR050668">
    <property type="entry name" value="Cytochrome_b5"/>
</dbReference>
<evidence type="ECO:0000313" key="7">
    <source>
        <dbReference type="Proteomes" id="UP000274922"/>
    </source>
</evidence>
<evidence type="ECO:0000313" key="6">
    <source>
        <dbReference type="EMBL" id="RKP03190.1"/>
    </source>
</evidence>
<dbReference type="Pfam" id="PF00173">
    <property type="entry name" value="Cyt-b5"/>
    <property type="match status" value="1"/>
</dbReference>
<dbReference type="OrthoDB" id="260519at2759"/>
<accession>A0A4P9XDD2</accession>
<dbReference type="GO" id="GO:0016020">
    <property type="term" value="C:membrane"/>
    <property type="evidence" value="ECO:0007669"/>
    <property type="project" value="TreeGrafter"/>
</dbReference>
<name>A0A4P9XDD2_9FUNG</name>
<dbReference type="SMART" id="SM01117">
    <property type="entry name" value="Cyt-b5"/>
    <property type="match status" value="1"/>
</dbReference>
<organism evidence="6 7">
    <name type="scientific">Caulochytrium protostelioides</name>
    <dbReference type="NCBI Taxonomy" id="1555241"/>
    <lineage>
        <taxon>Eukaryota</taxon>
        <taxon>Fungi</taxon>
        <taxon>Fungi incertae sedis</taxon>
        <taxon>Chytridiomycota</taxon>
        <taxon>Chytridiomycota incertae sedis</taxon>
        <taxon>Chytridiomycetes</taxon>
        <taxon>Caulochytriales</taxon>
        <taxon>Caulochytriaceae</taxon>
        <taxon>Caulochytrium</taxon>
    </lineage>
</organism>
<feature type="domain" description="Cytochrome b5 heme-binding" evidence="5">
    <location>
        <begin position="4"/>
        <end position="79"/>
    </location>
</feature>
<reference evidence="7" key="1">
    <citation type="journal article" date="2018" name="Nat. Microbiol.">
        <title>Leveraging single-cell genomics to expand the fungal tree of life.</title>
        <authorList>
            <person name="Ahrendt S.R."/>
            <person name="Quandt C.A."/>
            <person name="Ciobanu D."/>
            <person name="Clum A."/>
            <person name="Salamov A."/>
            <person name="Andreopoulos B."/>
            <person name="Cheng J.F."/>
            <person name="Woyke T."/>
            <person name="Pelin A."/>
            <person name="Henrissat B."/>
            <person name="Reynolds N.K."/>
            <person name="Benny G.L."/>
            <person name="Smith M.E."/>
            <person name="James T.Y."/>
            <person name="Grigoriev I.V."/>
        </authorList>
    </citation>
    <scope>NUCLEOTIDE SEQUENCE [LARGE SCALE GENOMIC DNA]</scope>
    <source>
        <strain evidence="7">ATCC 52028</strain>
    </source>
</reference>
<dbReference type="PROSITE" id="PS50255">
    <property type="entry name" value="CYTOCHROME_B5_2"/>
    <property type="match status" value="1"/>
</dbReference>
<dbReference type="Proteomes" id="UP000274922">
    <property type="component" value="Unassembled WGS sequence"/>
</dbReference>
<keyword evidence="7" id="KW-1185">Reference proteome</keyword>
<evidence type="ECO:0000256" key="2">
    <source>
        <dbReference type="ARBA" id="ARBA00022723"/>
    </source>
</evidence>
<dbReference type="PRINTS" id="PR00363">
    <property type="entry name" value="CYTOCHROMEB5"/>
</dbReference>
<dbReference type="PANTHER" id="PTHR19359">
    <property type="entry name" value="CYTOCHROME B5"/>
    <property type="match status" value="1"/>
</dbReference>
<evidence type="ECO:0000256" key="3">
    <source>
        <dbReference type="ARBA" id="ARBA00023004"/>
    </source>
</evidence>
<dbReference type="AlphaFoldDB" id="A0A4P9XDD2"/>
<sequence>MSAPKVYSATDVAAHNSAKDLWIIVRGQVFDLTEFQNEHPGGKKILAKVAGTDATESFNKYHSDTIFAANQKLAIGVVEGANPPAKL</sequence>
<dbReference type="GO" id="GO:0046872">
    <property type="term" value="F:metal ion binding"/>
    <property type="evidence" value="ECO:0007669"/>
    <property type="project" value="UniProtKB-KW"/>
</dbReference>
<gene>
    <name evidence="6" type="ORF">CXG81DRAFT_24191</name>
</gene>
<comment type="similarity">
    <text evidence="4">Belongs to the cytochrome b5 family.</text>
</comment>
<dbReference type="EMBL" id="ML014127">
    <property type="protein sequence ID" value="RKP03190.1"/>
    <property type="molecule type" value="Genomic_DNA"/>
</dbReference>
<dbReference type="PANTHER" id="PTHR19359:SF14">
    <property type="entry name" value="CYTOCHROME B5 A"/>
    <property type="match status" value="1"/>
</dbReference>
<dbReference type="GO" id="GO:0020037">
    <property type="term" value="F:heme binding"/>
    <property type="evidence" value="ECO:0007669"/>
    <property type="project" value="TreeGrafter"/>
</dbReference>
<dbReference type="SUPFAM" id="SSF55856">
    <property type="entry name" value="Cytochrome b5-like heme/steroid binding domain"/>
    <property type="match status" value="1"/>
</dbReference>
<evidence type="ECO:0000256" key="1">
    <source>
        <dbReference type="ARBA" id="ARBA00022617"/>
    </source>
</evidence>